<dbReference type="SUPFAM" id="SSF50911">
    <property type="entry name" value="Mannose 6-phosphate receptor domain"/>
    <property type="match status" value="1"/>
</dbReference>
<name>A0A084FWS0_PSEDA</name>
<protein>
    <recommendedName>
        <fullName evidence="1">Glucosidase 2 subunit beta</fullName>
    </recommendedName>
</protein>
<evidence type="ECO:0000256" key="2">
    <source>
        <dbReference type="ARBA" id="ARBA00022729"/>
    </source>
</evidence>
<dbReference type="VEuPathDB" id="FungiDB:SAPIO_CDS9411"/>
<evidence type="ECO:0000256" key="5">
    <source>
        <dbReference type="SAM" id="Coils"/>
    </source>
</evidence>
<dbReference type="Gene3D" id="2.70.130.10">
    <property type="entry name" value="Mannose-6-phosphate receptor binding domain"/>
    <property type="match status" value="1"/>
</dbReference>
<feature type="region of interest" description="Disordered" evidence="6">
    <location>
        <begin position="73"/>
        <end position="94"/>
    </location>
</feature>
<dbReference type="InterPro" id="IPR039794">
    <property type="entry name" value="Gtb1-like"/>
</dbReference>
<dbReference type="HOGENOM" id="CLU_016834_2_1_1"/>
<keyword evidence="4" id="KW-1015">Disulfide bond</keyword>
<keyword evidence="3" id="KW-0256">Endoplasmic reticulum</keyword>
<dbReference type="PROSITE" id="PS51914">
    <property type="entry name" value="MRH"/>
    <property type="match status" value="1"/>
</dbReference>
<dbReference type="OMA" id="YENGQHC"/>
<evidence type="ECO:0000259" key="7">
    <source>
        <dbReference type="PROSITE" id="PS51914"/>
    </source>
</evidence>
<organism evidence="8 9">
    <name type="scientific">Pseudallescheria apiosperma</name>
    <name type="common">Scedosporium apiospermum</name>
    <dbReference type="NCBI Taxonomy" id="563466"/>
    <lineage>
        <taxon>Eukaryota</taxon>
        <taxon>Fungi</taxon>
        <taxon>Dikarya</taxon>
        <taxon>Ascomycota</taxon>
        <taxon>Pezizomycotina</taxon>
        <taxon>Sordariomycetes</taxon>
        <taxon>Hypocreomycetidae</taxon>
        <taxon>Microascales</taxon>
        <taxon>Microascaceae</taxon>
        <taxon>Scedosporium</taxon>
    </lineage>
</organism>
<dbReference type="InterPro" id="IPR036607">
    <property type="entry name" value="PRKCSH"/>
</dbReference>
<feature type="domain" description="MRH" evidence="7">
    <location>
        <begin position="436"/>
        <end position="550"/>
    </location>
</feature>
<dbReference type="InterPro" id="IPR028146">
    <property type="entry name" value="PRKCSH_N"/>
</dbReference>
<gene>
    <name evidence="8" type="ORF">SAPIO_CDS9411</name>
</gene>
<dbReference type="AlphaFoldDB" id="A0A084FWS0"/>
<evidence type="ECO:0000313" key="8">
    <source>
        <dbReference type="EMBL" id="KEZ39532.1"/>
    </source>
</evidence>
<evidence type="ECO:0000313" key="9">
    <source>
        <dbReference type="Proteomes" id="UP000028545"/>
    </source>
</evidence>
<evidence type="ECO:0000256" key="1">
    <source>
        <dbReference type="ARBA" id="ARBA00022387"/>
    </source>
</evidence>
<dbReference type="PANTHER" id="PTHR12630">
    <property type="entry name" value="N-LINKED OLIGOSACCHARIDE PROCESSING"/>
    <property type="match status" value="1"/>
</dbReference>
<dbReference type="InterPro" id="IPR044865">
    <property type="entry name" value="MRH_dom"/>
</dbReference>
<dbReference type="Proteomes" id="UP000028545">
    <property type="component" value="Unassembled WGS sequence"/>
</dbReference>
<dbReference type="GO" id="GO:0017177">
    <property type="term" value="C:glucosidase II complex"/>
    <property type="evidence" value="ECO:0007669"/>
    <property type="project" value="TreeGrafter"/>
</dbReference>
<keyword evidence="9" id="KW-1185">Reference proteome</keyword>
<dbReference type="OrthoDB" id="28322at2759"/>
<evidence type="ECO:0000256" key="6">
    <source>
        <dbReference type="SAM" id="MobiDB-lite"/>
    </source>
</evidence>
<dbReference type="PANTHER" id="PTHR12630:SF1">
    <property type="entry name" value="GLUCOSIDASE 2 SUBUNIT BETA"/>
    <property type="match status" value="1"/>
</dbReference>
<dbReference type="InterPro" id="IPR009011">
    <property type="entry name" value="Man6P_isomerase_rcpt-bd_dom_sf"/>
</dbReference>
<dbReference type="KEGG" id="sapo:SAPIO_CDS9411"/>
<dbReference type="GO" id="GO:0006491">
    <property type="term" value="P:N-glycan processing"/>
    <property type="evidence" value="ECO:0007669"/>
    <property type="project" value="TreeGrafter"/>
</dbReference>
<dbReference type="Pfam" id="PF13015">
    <property type="entry name" value="PRKCSH_1"/>
    <property type="match status" value="1"/>
</dbReference>
<evidence type="ECO:0000256" key="3">
    <source>
        <dbReference type="ARBA" id="ARBA00022824"/>
    </source>
</evidence>
<proteinExistence type="predicted"/>
<dbReference type="Pfam" id="PF12999">
    <property type="entry name" value="PRKCSH-like"/>
    <property type="match status" value="2"/>
</dbReference>
<feature type="coiled-coil region" evidence="5">
    <location>
        <begin position="157"/>
        <end position="280"/>
    </location>
</feature>
<accession>A0A084FWS0</accession>
<comment type="caution">
    <text evidence="8">The sequence shown here is derived from an EMBL/GenBank/DDBJ whole genome shotgun (WGS) entry which is preliminary data.</text>
</comment>
<evidence type="ECO:0000256" key="4">
    <source>
        <dbReference type="ARBA" id="ARBA00023157"/>
    </source>
</evidence>
<reference evidence="8 9" key="1">
    <citation type="journal article" date="2014" name="Genome Announc.">
        <title>Draft genome sequence of the pathogenic fungus Scedosporium apiospermum.</title>
        <authorList>
            <person name="Vandeputte P."/>
            <person name="Ghamrawi S."/>
            <person name="Rechenmann M."/>
            <person name="Iltis A."/>
            <person name="Giraud S."/>
            <person name="Fleury M."/>
            <person name="Thornton C."/>
            <person name="Delhaes L."/>
            <person name="Meyer W."/>
            <person name="Papon N."/>
            <person name="Bouchara J.P."/>
        </authorList>
    </citation>
    <scope>NUCLEOTIDE SEQUENCE [LARGE SCALE GENOMIC DNA]</scope>
    <source>
        <strain evidence="8 9">IHEM 14462</strain>
    </source>
</reference>
<dbReference type="GeneID" id="27728483"/>
<dbReference type="EMBL" id="JOWA01000143">
    <property type="protein sequence ID" value="KEZ39532.1"/>
    <property type="molecule type" value="Genomic_DNA"/>
</dbReference>
<feature type="region of interest" description="Disordered" evidence="6">
    <location>
        <begin position="546"/>
        <end position="566"/>
    </location>
</feature>
<dbReference type="RefSeq" id="XP_016639331.1">
    <property type="nucleotide sequence ID" value="XM_016790821.1"/>
</dbReference>
<keyword evidence="2" id="KW-0732">Signal</keyword>
<keyword evidence="5" id="KW-0175">Coiled coil</keyword>
<sequence>MQQLVVPVVVGTLASFGAASGSLPRGVSPDFAKFYESKDSFACITQPSIKLDVKQVNDNSCDCPDGSDEPGTSACAHLDPLSPPQPLPGSPTGSTNTTNALPGFWCVNKGHIGGYVPFAYVNDGACDYELCCDGSEEYSGVGGVKCPNKCAEIGKEYRRIEEERRKSLEQAGAARAELIRQAKQAKRNAETTIVNLKGEIAHLELKRIELQKKYDETERVERRKVVKAGAGGGKLAELLEQSKMRVEELRDTLELVVEQRNELRTKVADLEGILKRFKEEYNPNFNDEGVKQAVKSWEDYAARIANEHSEIISDAEVRDVLIEDGEMNGINWKDFEPSDDDVADTDIIYKLEAYAPRFILDLFYKQMAALRQWLVSNGILADSGTTTTESPAVKAARDALSAVDREITSKTSALKNEEDDLEKDYGPDDVFRALKGKCVSTDAGEYTYELCWFQKTMQKSKKGHGNTNMGDFARIGREMSDEEERLDGKGLGTGERMVLRYENGQSCWNGPRRRTDVWLACAEKEELWRVSESEKCVYKMEVGTPAACEPQGPAAAPSAKKGKDEL</sequence>